<organism evidence="4 5">
    <name type="scientific">Virgisporangium aurantiacum</name>
    <dbReference type="NCBI Taxonomy" id="175570"/>
    <lineage>
        <taxon>Bacteria</taxon>
        <taxon>Bacillati</taxon>
        <taxon>Actinomycetota</taxon>
        <taxon>Actinomycetes</taxon>
        <taxon>Micromonosporales</taxon>
        <taxon>Micromonosporaceae</taxon>
        <taxon>Virgisporangium</taxon>
    </lineage>
</organism>
<dbReference type="Proteomes" id="UP000612585">
    <property type="component" value="Unassembled WGS sequence"/>
</dbReference>
<evidence type="ECO:0000259" key="2">
    <source>
        <dbReference type="Pfam" id="PF20736"/>
    </source>
</evidence>
<dbReference type="Pfam" id="PF20736">
    <property type="entry name" value="Glyco_hydro127M"/>
    <property type="match status" value="1"/>
</dbReference>
<dbReference type="AlphaFoldDB" id="A0A8J4DZN6"/>
<dbReference type="InterPro" id="IPR049049">
    <property type="entry name" value="Beta-AFase-like_GH127_C"/>
</dbReference>
<proteinExistence type="predicted"/>
<dbReference type="PANTHER" id="PTHR43465">
    <property type="entry name" value="DUF1680 DOMAIN PROTEIN (AFU_ORTHOLOGUE AFUA_1G08910)"/>
    <property type="match status" value="1"/>
</dbReference>
<dbReference type="SUPFAM" id="SSF48208">
    <property type="entry name" value="Six-hairpin glycosidases"/>
    <property type="match status" value="1"/>
</dbReference>
<dbReference type="GO" id="GO:0005975">
    <property type="term" value="P:carbohydrate metabolic process"/>
    <property type="evidence" value="ECO:0007669"/>
    <property type="project" value="InterPro"/>
</dbReference>
<evidence type="ECO:0000313" key="4">
    <source>
        <dbReference type="EMBL" id="GIJ55768.1"/>
    </source>
</evidence>
<reference evidence="4" key="1">
    <citation type="submission" date="2021-01" db="EMBL/GenBank/DDBJ databases">
        <title>Whole genome shotgun sequence of Virgisporangium aurantiacum NBRC 16421.</title>
        <authorList>
            <person name="Komaki H."/>
            <person name="Tamura T."/>
        </authorList>
    </citation>
    <scope>NUCLEOTIDE SEQUENCE</scope>
    <source>
        <strain evidence="4">NBRC 16421</strain>
    </source>
</reference>
<sequence>MAPVVPRSTDHTAVRPLDVVITDGWWAQWQRDNREATTPHALRWLERDGSVENLRGIGSGAAHRGFWFSDSDLYKTLEALSWDLARGSSEAVVAAVAELTAVIGRAQQSDGYINSYVQGGHEKRWDDLTNGHELYCIGHLIQAGVADHRSTGGGELFAIARRAADCVVRDFGEHRRPDTDGHPEIEMALVELYRVTDDRSYLTLAQQLIDVRGHGVLEPHHFGSAYFQDSTPVRDETTVVGHAVRALYLLCGVVDVYLETGERALLDSAVRQWESMHATKMYLNGAVGSRFEGEAFGDEYELPPDLVYGETCATIGNIMFSWRLLLATGESRYADSIERSLYNLFAASTSVDRLGFFYNNPAQRRSERPAAPADERPTRADAPGTRPAWFKCACCPPNIMRTVASLGGYVATHTGDGVQIHQYLPATVSAGPATLEMRTTYPADGTVELTVTDLESPQWTLALRVPDWCADPTVTVNGEPADAVRRKGYLEISHYWRVGDTVTLTLPMPARLTVPHPAADALRGTVAIERGPIVYCLESPDQEPGVDLNHVELLVDRPLNEETRDGTVVITATGVARDDSPWAGRGWATLGEQPAAGGREVTLTAVPYHLWANRGPSVMRVFIPVQ</sequence>
<dbReference type="Pfam" id="PF07944">
    <property type="entry name" value="Beta-AFase-like_GH127_cat"/>
    <property type="match status" value="1"/>
</dbReference>
<evidence type="ECO:0000259" key="1">
    <source>
        <dbReference type="Pfam" id="PF07944"/>
    </source>
</evidence>
<feature type="domain" description="Non-reducing end beta-L-arabinofuranosidase-like GH127 catalytic" evidence="1">
    <location>
        <begin position="18"/>
        <end position="407"/>
    </location>
</feature>
<dbReference type="EMBL" id="BOPG01000022">
    <property type="protein sequence ID" value="GIJ55768.1"/>
    <property type="molecule type" value="Genomic_DNA"/>
</dbReference>
<dbReference type="PANTHER" id="PTHR43465:SF2">
    <property type="entry name" value="DUF1680 DOMAIN PROTEIN (AFU_ORTHOLOGUE AFUA_1G08910)"/>
    <property type="match status" value="1"/>
</dbReference>
<gene>
    <name evidence="4" type="ORF">Vau01_032840</name>
</gene>
<dbReference type="InterPro" id="IPR049174">
    <property type="entry name" value="Beta-AFase-like"/>
</dbReference>
<evidence type="ECO:0008006" key="6">
    <source>
        <dbReference type="Google" id="ProtNLM"/>
    </source>
</evidence>
<keyword evidence="5" id="KW-1185">Reference proteome</keyword>
<dbReference type="InterPro" id="IPR049046">
    <property type="entry name" value="Beta-AFase-like_GH127_middle"/>
</dbReference>
<evidence type="ECO:0000313" key="5">
    <source>
        <dbReference type="Proteomes" id="UP000612585"/>
    </source>
</evidence>
<accession>A0A8J4DZN6</accession>
<evidence type="ECO:0000259" key="3">
    <source>
        <dbReference type="Pfam" id="PF20737"/>
    </source>
</evidence>
<dbReference type="RefSeq" id="WP_203993071.1">
    <property type="nucleotide sequence ID" value="NZ_BOPG01000022.1"/>
</dbReference>
<name>A0A8J4DZN6_9ACTN</name>
<dbReference type="InterPro" id="IPR008928">
    <property type="entry name" value="6-hairpin_glycosidase_sf"/>
</dbReference>
<feature type="domain" description="Non-reducing end beta-L-arabinofuranosidase-like GH127 C-terminal" evidence="3">
    <location>
        <begin position="511"/>
        <end position="624"/>
    </location>
</feature>
<dbReference type="InterPro" id="IPR012878">
    <property type="entry name" value="Beta-AFase-like_GH127_cat"/>
</dbReference>
<comment type="caution">
    <text evidence="4">The sequence shown here is derived from an EMBL/GenBank/DDBJ whole genome shotgun (WGS) entry which is preliminary data.</text>
</comment>
<protein>
    <recommendedName>
        <fullName evidence="6">Glycoside hydrolase family 127 protein</fullName>
    </recommendedName>
</protein>
<feature type="domain" description="Non-reducing end beta-L-arabinofuranosidase-like GH127 middle" evidence="2">
    <location>
        <begin position="418"/>
        <end position="508"/>
    </location>
</feature>
<dbReference type="Pfam" id="PF20737">
    <property type="entry name" value="Glyco_hydro127C"/>
    <property type="match status" value="1"/>
</dbReference>